<keyword evidence="2" id="KW-1185">Reference proteome</keyword>
<comment type="caution">
    <text evidence="1">The sequence shown here is derived from an EMBL/GenBank/DDBJ whole genome shotgun (WGS) entry which is preliminary data.</text>
</comment>
<proteinExistence type="predicted"/>
<evidence type="ECO:0000313" key="2">
    <source>
        <dbReference type="Proteomes" id="UP000658382"/>
    </source>
</evidence>
<dbReference type="AlphaFoldDB" id="A0A917UZ72"/>
<protein>
    <submittedName>
        <fullName evidence="1">Uncharacterized protein</fullName>
    </submittedName>
</protein>
<evidence type="ECO:0000313" key="1">
    <source>
        <dbReference type="EMBL" id="GGK02045.1"/>
    </source>
</evidence>
<gene>
    <name evidence="1" type="ORF">GCM10007063_25360</name>
</gene>
<organism evidence="1 2">
    <name type="scientific">Lentibacillus kapialis</name>
    <dbReference type="NCBI Taxonomy" id="340214"/>
    <lineage>
        <taxon>Bacteria</taxon>
        <taxon>Bacillati</taxon>
        <taxon>Bacillota</taxon>
        <taxon>Bacilli</taxon>
        <taxon>Bacillales</taxon>
        <taxon>Bacillaceae</taxon>
        <taxon>Lentibacillus</taxon>
    </lineage>
</organism>
<name>A0A917UZ72_9BACI</name>
<reference evidence="1" key="1">
    <citation type="journal article" date="2014" name="Int. J. Syst. Evol. Microbiol.">
        <title>Complete genome sequence of Corynebacterium casei LMG S-19264T (=DSM 44701T), isolated from a smear-ripened cheese.</title>
        <authorList>
            <consortium name="US DOE Joint Genome Institute (JGI-PGF)"/>
            <person name="Walter F."/>
            <person name="Albersmeier A."/>
            <person name="Kalinowski J."/>
            <person name="Ruckert C."/>
        </authorList>
    </citation>
    <scope>NUCLEOTIDE SEQUENCE</scope>
    <source>
        <strain evidence="1">JCM 12580</strain>
    </source>
</reference>
<reference evidence="1" key="2">
    <citation type="submission" date="2020-09" db="EMBL/GenBank/DDBJ databases">
        <authorList>
            <person name="Sun Q."/>
            <person name="Ohkuma M."/>
        </authorList>
    </citation>
    <scope>NUCLEOTIDE SEQUENCE</scope>
    <source>
        <strain evidence="1">JCM 12580</strain>
    </source>
</reference>
<dbReference type="EMBL" id="BMNQ01000042">
    <property type="protein sequence ID" value="GGK02045.1"/>
    <property type="molecule type" value="Genomic_DNA"/>
</dbReference>
<sequence>MGEYLHEYPVTPRTEEEKVLLRESDYLHHGLLVQQWHEVR</sequence>
<dbReference type="RefSeq" id="WP_268238669.1">
    <property type="nucleotide sequence ID" value="NZ_BMNQ01000042.1"/>
</dbReference>
<accession>A0A917UZ72</accession>
<dbReference type="Proteomes" id="UP000658382">
    <property type="component" value="Unassembled WGS sequence"/>
</dbReference>